<proteinExistence type="predicted"/>
<name>A0A6L2KH95_TANCI</name>
<accession>A0A6L2KH95</accession>
<dbReference type="EMBL" id="BKCJ010002258">
    <property type="protein sequence ID" value="GEU47345.1"/>
    <property type="molecule type" value="Genomic_DNA"/>
</dbReference>
<gene>
    <name evidence="1" type="ORF">Tci_019323</name>
</gene>
<sequence>MYVNLNMFGPLMLNWISRQVCDANIVTVDKSCSGMESVALEEGCVAMQSQLRHWQHPEDEIGEVIRVEPSST</sequence>
<reference evidence="1" key="1">
    <citation type="journal article" date="2019" name="Sci. Rep.">
        <title>Draft genome of Tanacetum cinerariifolium, the natural source of mosquito coil.</title>
        <authorList>
            <person name="Yamashiro T."/>
            <person name="Shiraishi A."/>
            <person name="Satake H."/>
            <person name="Nakayama K."/>
        </authorList>
    </citation>
    <scope>NUCLEOTIDE SEQUENCE</scope>
</reference>
<protein>
    <submittedName>
        <fullName evidence="1">Uncharacterized protein</fullName>
    </submittedName>
</protein>
<dbReference type="AlphaFoldDB" id="A0A6L2KH95"/>
<comment type="caution">
    <text evidence="1">The sequence shown here is derived from an EMBL/GenBank/DDBJ whole genome shotgun (WGS) entry which is preliminary data.</text>
</comment>
<organism evidence="1">
    <name type="scientific">Tanacetum cinerariifolium</name>
    <name type="common">Dalmatian daisy</name>
    <name type="synonym">Chrysanthemum cinerariifolium</name>
    <dbReference type="NCBI Taxonomy" id="118510"/>
    <lineage>
        <taxon>Eukaryota</taxon>
        <taxon>Viridiplantae</taxon>
        <taxon>Streptophyta</taxon>
        <taxon>Embryophyta</taxon>
        <taxon>Tracheophyta</taxon>
        <taxon>Spermatophyta</taxon>
        <taxon>Magnoliopsida</taxon>
        <taxon>eudicotyledons</taxon>
        <taxon>Gunneridae</taxon>
        <taxon>Pentapetalae</taxon>
        <taxon>asterids</taxon>
        <taxon>campanulids</taxon>
        <taxon>Asterales</taxon>
        <taxon>Asteraceae</taxon>
        <taxon>Asteroideae</taxon>
        <taxon>Anthemideae</taxon>
        <taxon>Anthemidinae</taxon>
        <taxon>Tanacetum</taxon>
    </lineage>
</organism>
<evidence type="ECO:0000313" key="1">
    <source>
        <dbReference type="EMBL" id="GEU47345.1"/>
    </source>
</evidence>